<protein>
    <recommendedName>
        <fullName evidence="2">Methyltransferase domain-containing protein</fullName>
    </recommendedName>
</protein>
<evidence type="ECO:0000313" key="3">
    <source>
        <dbReference type="EMBL" id="CZR57213.1"/>
    </source>
</evidence>
<dbReference type="STRING" id="576137.A0A1L7WWT8"/>
<evidence type="ECO:0000259" key="2">
    <source>
        <dbReference type="Pfam" id="PF13649"/>
    </source>
</evidence>
<dbReference type="GO" id="GO:0016740">
    <property type="term" value="F:transferase activity"/>
    <property type="evidence" value="ECO:0007669"/>
    <property type="project" value="UniProtKB-KW"/>
</dbReference>
<dbReference type="PANTHER" id="PTHR43861:SF3">
    <property type="entry name" value="PUTATIVE (AFU_ORTHOLOGUE AFUA_2G14390)-RELATED"/>
    <property type="match status" value="1"/>
</dbReference>
<evidence type="ECO:0000313" key="4">
    <source>
        <dbReference type="Proteomes" id="UP000184330"/>
    </source>
</evidence>
<evidence type="ECO:0000256" key="1">
    <source>
        <dbReference type="ARBA" id="ARBA00022679"/>
    </source>
</evidence>
<accession>A0A1L7WWT8</accession>
<dbReference type="CDD" id="cd02440">
    <property type="entry name" value="AdoMet_MTases"/>
    <property type="match status" value="1"/>
</dbReference>
<reference evidence="3 4" key="1">
    <citation type="submission" date="2016-03" db="EMBL/GenBank/DDBJ databases">
        <authorList>
            <person name="Ploux O."/>
        </authorList>
    </citation>
    <scope>NUCLEOTIDE SEQUENCE [LARGE SCALE GENOMIC DNA]</scope>
    <source>
        <strain evidence="3 4">UAMH 11012</strain>
    </source>
</reference>
<proteinExistence type="predicted"/>
<dbReference type="SUPFAM" id="SSF53335">
    <property type="entry name" value="S-adenosyl-L-methionine-dependent methyltransferases"/>
    <property type="match status" value="1"/>
</dbReference>
<dbReference type="AlphaFoldDB" id="A0A1L7WWT8"/>
<sequence length="275" mass="30833">MASHTFHNTHANKYDRMTSGGSLSIAKQAITMLPVPVTESSYVLDNACGTGIVSEVLKAQCPSLRIIGADLAPGMLEIYQSKSKQYGWENVDTKVQDVRDLNRIPDETFTHVITNFGFAPNVDDLTGPGRAAKEMYRVLKPGGVAIVTTWYQRNFEKALEATSKTIHPNEEPFTWKAPAEWGKGWWLMKMLDEGGFDAKVDIKLVEGGMQTASLDELVENLMFFKDMFFKDYNEEEVKRLPEVIRKEISSSPGYYEHENGVGVKMIAWIGIAVKK</sequence>
<name>A0A1L7WWT8_9HELO</name>
<organism evidence="3 4">
    <name type="scientific">Phialocephala subalpina</name>
    <dbReference type="NCBI Taxonomy" id="576137"/>
    <lineage>
        <taxon>Eukaryota</taxon>
        <taxon>Fungi</taxon>
        <taxon>Dikarya</taxon>
        <taxon>Ascomycota</taxon>
        <taxon>Pezizomycotina</taxon>
        <taxon>Leotiomycetes</taxon>
        <taxon>Helotiales</taxon>
        <taxon>Mollisiaceae</taxon>
        <taxon>Phialocephala</taxon>
        <taxon>Phialocephala fortinii species complex</taxon>
    </lineage>
</organism>
<dbReference type="InterPro" id="IPR029063">
    <property type="entry name" value="SAM-dependent_MTases_sf"/>
</dbReference>
<dbReference type="InterPro" id="IPR041698">
    <property type="entry name" value="Methyltransf_25"/>
</dbReference>
<dbReference type="OrthoDB" id="2013972at2759"/>
<keyword evidence="1" id="KW-0808">Transferase</keyword>
<gene>
    <name evidence="3" type="ORF">PAC_07102</name>
</gene>
<dbReference type="Pfam" id="PF13649">
    <property type="entry name" value="Methyltransf_25"/>
    <property type="match status" value="1"/>
</dbReference>
<dbReference type="Proteomes" id="UP000184330">
    <property type="component" value="Unassembled WGS sequence"/>
</dbReference>
<dbReference type="EMBL" id="FJOG01000009">
    <property type="protein sequence ID" value="CZR57213.1"/>
    <property type="molecule type" value="Genomic_DNA"/>
</dbReference>
<dbReference type="PANTHER" id="PTHR43861">
    <property type="entry name" value="TRANS-ACONITATE 2-METHYLTRANSFERASE-RELATED"/>
    <property type="match status" value="1"/>
</dbReference>
<keyword evidence="4" id="KW-1185">Reference proteome</keyword>
<feature type="domain" description="Methyltransferase" evidence="2">
    <location>
        <begin position="43"/>
        <end position="143"/>
    </location>
</feature>
<dbReference type="Gene3D" id="3.40.50.150">
    <property type="entry name" value="Vaccinia Virus protein VP39"/>
    <property type="match status" value="1"/>
</dbReference>